<evidence type="ECO:0000313" key="2">
    <source>
        <dbReference type="Proteomes" id="UP000692954"/>
    </source>
</evidence>
<organism evidence="1 2">
    <name type="scientific">Paramecium sonneborni</name>
    <dbReference type="NCBI Taxonomy" id="65129"/>
    <lineage>
        <taxon>Eukaryota</taxon>
        <taxon>Sar</taxon>
        <taxon>Alveolata</taxon>
        <taxon>Ciliophora</taxon>
        <taxon>Intramacronucleata</taxon>
        <taxon>Oligohymenophorea</taxon>
        <taxon>Peniculida</taxon>
        <taxon>Parameciidae</taxon>
        <taxon>Paramecium</taxon>
    </lineage>
</organism>
<keyword evidence="2" id="KW-1185">Reference proteome</keyword>
<gene>
    <name evidence="1" type="ORF">PSON_ATCC_30995.1.T0130270</name>
</gene>
<name>A0A8S1KXC6_9CILI</name>
<reference evidence="1" key="1">
    <citation type="submission" date="2021-01" db="EMBL/GenBank/DDBJ databases">
        <authorList>
            <consortium name="Genoscope - CEA"/>
            <person name="William W."/>
        </authorList>
    </citation>
    <scope>NUCLEOTIDE SEQUENCE</scope>
</reference>
<proteinExistence type="predicted"/>
<dbReference type="Proteomes" id="UP000692954">
    <property type="component" value="Unassembled WGS sequence"/>
</dbReference>
<dbReference type="AlphaFoldDB" id="A0A8S1KXC6"/>
<comment type="caution">
    <text evidence="1">The sequence shown here is derived from an EMBL/GenBank/DDBJ whole genome shotgun (WGS) entry which is preliminary data.</text>
</comment>
<accession>A0A8S1KXC6</accession>
<sequence length="102" mass="11993">MQILLLENMILNRHLADIEALESNYNQQEVLMLQDLLNIRSQIDKQNQSFYSDKKLLKTASSTTYLPKDKILKTIDLNITFEFRDRPLPDCKMIPLGQEHML</sequence>
<dbReference type="EMBL" id="CAJJDN010000013">
    <property type="protein sequence ID" value="CAD8059447.1"/>
    <property type="molecule type" value="Genomic_DNA"/>
</dbReference>
<protein>
    <submittedName>
        <fullName evidence="1">Uncharacterized protein</fullName>
    </submittedName>
</protein>
<evidence type="ECO:0000313" key="1">
    <source>
        <dbReference type="EMBL" id="CAD8059447.1"/>
    </source>
</evidence>